<evidence type="ECO:0000313" key="1">
    <source>
        <dbReference type="EMBL" id="KAF0534284.1"/>
    </source>
</evidence>
<gene>
    <name evidence="1" type="ORF">F8M41_010023</name>
</gene>
<sequence length="153" mass="16976">MITYSNYIEAYACTRVLQDWFESHEAVVFELKEIIDEPAHGWGVENILIHGILFSSDLQKSPSSAAQQKRIGESKVIWLRLKTSVEILNSSAAIQIQYLEAMASMPKASGTKVISCITPGQDQFETTNESGSSNLGNFNLITVSIYETIADKQ</sequence>
<accession>A0A8H4AUT9</accession>
<protein>
    <submittedName>
        <fullName evidence="1">Stomatin-like protein</fullName>
    </submittedName>
</protein>
<keyword evidence="2" id="KW-1185">Reference proteome</keyword>
<dbReference type="EMBL" id="WTPW01000212">
    <property type="protein sequence ID" value="KAF0534284.1"/>
    <property type="molecule type" value="Genomic_DNA"/>
</dbReference>
<dbReference type="AlphaFoldDB" id="A0A8H4AUT9"/>
<organism evidence="1 2">
    <name type="scientific">Gigaspora margarita</name>
    <dbReference type="NCBI Taxonomy" id="4874"/>
    <lineage>
        <taxon>Eukaryota</taxon>
        <taxon>Fungi</taxon>
        <taxon>Fungi incertae sedis</taxon>
        <taxon>Mucoromycota</taxon>
        <taxon>Glomeromycotina</taxon>
        <taxon>Glomeromycetes</taxon>
        <taxon>Diversisporales</taxon>
        <taxon>Gigasporaceae</taxon>
        <taxon>Gigaspora</taxon>
    </lineage>
</organism>
<reference evidence="1 2" key="1">
    <citation type="journal article" date="2019" name="Environ. Microbiol.">
        <title>At the nexus of three kingdoms: the genome of the mycorrhizal fungus Gigaspora margarita provides insights into plant, endobacterial and fungal interactions.</title>
        <authorList>
            <person name="Venice F."/>
            <person name="Ghignone S."/>
            <person name="Salvioli di Fossalunga A."/>
            <person name="Amselem J."/>
            <person name="Novero M."/>
            <person name="Xianan X."/>
            <person name="Sedzielewska Toro K."/>
            <person name="Morin E."/>
            <person name="Lipzen A."/>
            <person name="Grigoriev I.V."/>
            <person name="Henrissat B."/>
            <person name="Martin F.M."/>
            <person name="Bonfante P."/>
        </authorList>
    </citation>
    <scope>NUCLEOTIDE SEQUENCE [LARGE SCALE GENOMIC DNA]</scope>
    <source>
        <strain evidence="1 2">BEG34</strain>
    </source>
</reference>
<evidence type="ECO:0000313" key="2">
    <source>
        <dbReference type="Proteomes" id="UP000439903"/>
    </source>
</evidence>
<dbReference type="OrthoDB" id="2433272at2759"/>
<name>A0A8H4AUT9_GIGMA</name>
<proteinExistence type="predicted"/>
<dbReference type="Proteomes" id="UP000439903">
    <property type="component" value="Unassembled WGS sequence"/>
</dbReference>
<comment type="caution">
    <text evidence="1">The sequence shown here is derived from an EMBL/GenBank/DDBJ whole genome shotgun (WGS) entry which is preliminary data.</text>
</comment>